<sequence length="102" mass="11913">MNLSSWWLCLLFLCSLETDATSFLPCNHYDHCLSTADCSTFCIQWIYTCLYHFRGLKREKKISSKRCLFYNAVYSNGHNRCRPERTSPQGTASLEFLQLTLL</sequence>
<name>A0AA38L492_9AGAR</name>
<feature type="chain" id="PRO_5041411209" description="Secreted protein" evidence="1">
    <location>
        <begin position="23"/>
        <end position="102"/>
    </location>
</feature>
<gene>
    <name evidence="2" type="ORF">GGU10DRAFT_355998</name>
</gene>
<keyword evidence="3" id="KW-1185">Reference proteome</keyword>
<evidence type="ECO:0000313" key="2">
    <source>
        <dbReference type="EMBL" id="KAJ3785017.1"/>
    </source>
</evidence>
<dbReference type="Proteomes" id="UP001163798">
    <property type="component" value="Unassembled WGS sequence"/>
</dbReference>
<feature type="signal peptide" evidence="1">
    <location>
        <begin position="1"/>
        <end position="22"/>
    </location>
</feature>
<dbReference type="EMBL" id="MU793355">
    <property type="protein sequence ID" value="KAJ3785017.1"/>
    <property type="molecule type" value="Genomic_DNA"/>
</dbReference>
<reference evidence="2" key="1">
    <citation type="submission" date="2022-08" db="EMBL/GenBank/DDBJ databases">
        <authorList>
            <consortium name="DOE Joint Genome Institute"/>
            <person name="Min B."/>
            <person name="Riley R."/>
            <person name="Sierra-Patev S."/>
            <person name="Naranjo-Ortiz M."/>
            <person name="Looney B."/>
            <person name="Konkel Z."/>
            <person name="Slot J.C."/>
            <person name="Sakamoto Y."/>
            <person name="Steenwyk J.L."/>
            <person name="Rokas A."/>
            <person name="Carro J."/>
            <person name="Camarero S."/>
            <person name="Ferreira P."/>
            <person name="Molpeceres G."/>
            <person name="Ruiz-Duenas F.J."/>
            <person name="Serrano A."/>
            <person name="Henrissat B."/>
            <person name="Drula E."/>
            <person name="Hughes K.W."/>
            <person name="Mata J.L."/>
            <person name="Ishikawa N.K."/>
            <person name="Vargas-Isla R."/>
            <person name="Ushijima S."/>
            <person name="Smith C.A."/>
            <person name="Ahrendt S."/>
            <person name="Andreopoulos W."/>
            <person name="He G."/>
            <person name="Labutti K."/>
            <person name="Lipzen A."/>
            <person name="Ng V."/>
            <person name="Sandor L."/>
            <person name="Barry K."/>
            <person name="Martinez A.T."/>
            <person name="Xiao Y."/>
            <person name="Gibbons J.G."/>
            <person name="Terashima K."/>
            <person name="Hibbett D.S."/>
            <person name="Grigoriev I.V."/>
        </authorList>
    </citation>
    <scope>NUCLEOTIDE SEQUENCE</scope>
    <source>
        <strain evidence="2">TFB10291</strain>
    </source>
</reference>
<comment type="caution">
    <text evidence="2">The sequence shown here is derived from an EMBL/GenBank/DDBJ whole genome shotgun (WGS) entry which is preliminary data.</text>
</comment>
<evidence type="ECO:0008006" key="4">
    <source>
        <dbReference type="Google" id="ProtNLM"/>
    </source>
</evidence>
<dbReference type="AlphaFoldDB" id="A0AA38L492"/>
<evidence type="ECO:0000313" key="3">
    <source>
        <dbReference type="Proteomes" id="UP001163798"/>
    </source>
</evidence>
<keyword evidence="1" id="KW-0732">Signal</keyword>
<evidence type="ECO:0000256" key="1">
    <source>
        <dbReference type="SAM" id="SignalP"/>
    </source>
</evidence>
<protein>
    <recommendedName>
        <fullName evidence="4">Secreted protein</fullName>
    </recommendedName>
</protein>
<proteinExistence type="predicted"/>
<accession>A0AA38L492</accession>
<organism evidence="2 3">
    <name type="scientific">Lentinula aff. detonsa</name>
    <dbReference type="NCBI Taxonomy" id="2804958"/>
    <lineage>
        <taxon>Eukaryota</taxon>
        <taxon>Fungi</taxon>
        <taxon>Dikarya</taxon>
        <taxon>Basidiomycota</taxon>
        <taxon>Agaricomycotina</taxon>
        <taxon>Agaricomycetes</taxon>
        <taxon>Agaricomycetidae</taxon>
        <taxon>Agaricales</taxon>
        <taxon>Marasmiineae</taxon>
        <taxon>Omphalotaceae</taxon>
        <taxon>Lentinula</taxon>
    </lineage>
</organism>